<sequence>MYISPLTTMDKALKVASNELALAVNRLWEDRTHADLTIDCYPRQWKVHKAILCSSSDFFKAACQPGRFKEGSNNVITLRSQAEVAGLPTVALNECDNPEAINVLIYHLYHPNIDYTTLAGDADMRLLLHAWVFAAAEKYNLKGLKLQAEHHTRSLLGKAPKDENIQHQMAEAMTAIFIGTAETAMELRRRMTSALLRHGGRLLKVPAIREAIEAIDGLTYSLLEKKTVEVVGTGLLKCNHCQDGPNYILQCLDCDFLLARCEEHASSFCDECGCAHTKEVLTIT</sequence>
<dbReference type="VEuPathDB" id="FungiDB:BTJ68_05884"/>
<dbReference type="Proteomes" id="UP000271337">
    <property type="component" value="Unassembled WGS sequence"/>
</dbReference>
<accession>A0A3M7A201</accession>
<organism evidence="2 3">
    <name type="scientific">Hortaea werneckii</name>
    <name type="common">Black yeast</name>
    <name type="synonym">Cladosporium werneckii</name>
    <dbReference type="NCBI Taxonomy" id="91943"/>
    <lineage>
        <taxon>Eukaryota</taxon>
        <taxon>Fungi</taxon>
        <taxon>Dikarya</taxon>
        <taxon>Ascomycota</taxon>
        <taxon>Pezizomycotina</taxon>
        <taxon>Dothideomycetes</taxon>
        <taxon>Dothideomycetidae</taxon>
        <taxon>Mycosphaerellales</taxon>
        <taxon>Teratosphaeriaceae</taxon>
        <taxon>Hortaea</taxon>
    </lineage>
</organism>
<dbReference type="EMBL" id="QWIL01000237">
    <property type="protein sequence ID" value="RMY21614.1"/>
    <property type="molecule type" value="Genomic_DNA"/>
</dbReference>
<dbReference type="CDD" id="cd18186">
    <property type="entry name" value="BTB_POZ_ZBTB_KLHL-like"/>
    <property type="match status" value="1"/>
</dbReference>
<evidence type="ECO:0000313" key="2">
    <source>
        <dbReference type="EMBL" id="RMY21614.1"/>
    </source>
</evidence>
<name>A0A3M7A201_HORWE</name>
<gene>
    <name evidence="2" type="ORF">D0867_03231</name>
</gene>
<evidence type="ECO:0000259" key="1">
    <source>
        <dbReference type="PROSITE" id="PS50097"/>
    </source>
</evidence>
<dbReference type="Pfam" id="PF00651">
    <property type="entry name" value="BTB"/>
    <property type="match status" value="1"/>
</dbReference>
<dbReference type="Gene3D" id="3.30.710.10">
    <property type="entry name" value="Potassium Channel Kv1.1, Chain A"/>
    <property type="match status" value="1"/>
</dbReference>
<evidence type="ECO:0000313" key="3">
    <source>
        <dbReference type="Proteomes" id="UP000271337"/>
    </source>
</evidence>
<reference evidence="2 3" key="1">
    <citation type="journal article" date="2018" name="BMC Genomics">
        <title>Genomic evidence for intraspecific hybridization in a clonal and extremely halotolerant yeast.</title>
        <authorList>
            <person name="Gostincar C."/>
            <person name="Stajich J.E."/>
            <person name="Zupancic J."/>
            <person name="Zalar P."/>
            <person name="Gunde-Cimerman N."/>
        </authorList>
    </citation>
    <scope>NUCLEOTIDE SEQUENCE [LARGE SCALE GENOMIC DNA]</scope>
    <source>
        <strain evidence="2 3">EXF-6669</strain>
    </source>
</reference>
<feature type="domain" description="BTB" evidence="1">
    <location>
        <begin position="34"/>
        <end position="117"/>
    </location>
</feature>
<dbReference type="AlphaFoldDB" id="A0A3M7A201"/>
<dbReference type="OrthoDB" id="6359816at2759"/>
<protein>
    <recommendedName>
        <fullName evidence="1">BTB domain-containing protein</fullName>
    </recommendedName>
</protein>
<dbReference type="SUPFAM" id="SSF54695">
    <property type="entry name" value="POZ domain"/>
    <property type="match status" value="1"/>
</dbReference>
<dbReference type="InterPro" id="IPR011333">
    <property type="entry name" value="SKP1/BTB/POZ_sf"/>
</dbReference>
<dbReference type="PANTHER" id="PTHR47843">
    <property type="entry name" value="BTB DOMAIN-CONTAINING PROTEIN-RELATED"/>
    <property type="match status" value="1"/>
</dbReference>
<proteinExistence type="predicted"/>
<dbReference type="PANTHER" id="PTHR47843:SF5">
    <property type="entry name" value="BTB_POZ DOMAIN PROTEIN"/>
    <property type="match status" value="1"/>
</dbReference>
<dbReference type="InterPro" id="IPR000210">
    <property type="entry name" value="BTB/POZ_dom"/>
</dbReference>
<dbReference type="PROSITE" id="PS50097">
    <property type="entry name" value="BTB"/>
    <property type="match status" value="1"/>
</dbReference>
<comment type="caution">
    <text evidence="2">The sequence shown here is derived from an EMBL/GenBank/DDBJ whole genome shotgun (WGS) entry which is preliminary data.</text>
</comment>